<reference evidence="2" key="1">
    <citation type="journal article" date="2019" name="Int. J. Syst. Evol. Microbiol.">
        <title>The Global Catalogue of Microorganisms (GCM) 10K type strain sequencing project: providing services to taxonomists for standard genome sequencing and annotation.</title>
        <authorList>
            <consortium name="The Broad Institute Genomics Platform"/>
            <consortium name="The Broad Institute Genome Sequencing Center for Infectious Disease"/>
            <person name="Wu L."/>
            <person name="Ma J."/>
        </authorList>
    </citation>
    <scope>NUCLEOTIDE SEQUENCE [LARGE SCALE GENOMIC DNA]</scope>
    <source>
        <strain evidence="2">JCM 18123</strain>
    </source>
</reference>
<name>A0ABP9GDG8_9ACTN</name>
<comment type="caution">
    <text evidence="1">The sequence shown here is derived from an EMBL/GenBank/DDBJ whole genome shotgun (WGS) entry which is preliminary data.</text>
</comment>
<gene>
    <name evidence="1" type="ORF">GCM10023224_18860</name>
</gene>
<evidence type="ECO:0000313" key="1">
    <source>
        <dbReference type="EMBL" id="GAA4937928.1"/>
    </source>
</evidence>
<sequence>MLVHQAQAVCGGLGPARGRLLRRGLGVVGLLGGHRASWGGPKLVGCGRAAARAGRLPWAVRPRRGAHGRGLPGPPVRAEGVVRGYSSMKNCSGLAGAGVL</sequence>
<dbReference type="EMBL" id="BAABIK010000008">
    <property type="protein sequence ID" value="GAA4937928.1"/>
    <property type="molecule type" value="Genomic_DNA"/>
</dbReference>
<evidence type="ECO:0000313" key="2">
    <source>
        <dbReference type="Proteomes" id="UP001499993"/>
    </source>
</evidence>
<keyword evidence="2" id="KW-1185">Reference proteome</keyword>
<protein>
    <submittedName>
        <fullName evidence="1">Uncharacterized protein</fullName>
    </submittedName>
</protein>
<accession>A0ABP9GDG8</accession>
<dbReference type="Proteomes" id="UP001499993">
    <property type="component" value="Unassembled WGS sequence"/>
</dbReference>
<proteinExistence type="predicted"/>
<organism evidence="1 2">
    <name type="scientific">Streptomonospora halophila</name>
    <dbReference type="NCBI Taxonomy" id="427369"/>
    <lineage>
        <taxon>Bacteria</taxon>
        <taxon>Bacillati</taxon>
        <taxon>Actinomycetota</taxon>
        <taxon>Actinomycetes</taxon>
        <taxon>Streptosporangiales</taxon>
        <taxon>Nocardiopsidaceae</taxon>
        <taxon>Streptomonospora</taxon>
    </lineage>
</organism>